<dbReference type="GO" id="GO:0044614">
    <property type="term" value="C:nuclear pore cytoplasmic filaments"/>
    <property type="evidence" value="ECO:0007669"/>
    <property type="project" value="TreeGrafter"/>
</dbReference>
<evidence type="ECO:0000256" key="9">
    <source>
        <dbReference type="ARBA" id="ARBA00023242"/>
    </source>
</evidence>
<dbReference type="EMBL" id="AZHD01000001">
    <property type="protein sequence ID" value="OAA68037.1"/>
    <property type="molecule type" value="Genomic_DNA"/>
</dbReference>
<dbReference type="FunFam" id="1.10.10.2360:FF:000001">
    <property type="entry name" value="Nuclear pore complex protein Nup98-Nup96"/>
    <property type="match status" value="1"/>
</dbReference>
<dbReference type="Pfam" id="PF13634">
    <property type="entry name" value="Nucleoporin_FG"/>
    <property type="match status" value="4"/>
</dbReference>
<evidence type="ECO:0000259" key="11">
    <source>
        <dbReference type="PROSITE" id="PS51434"/>
    </source>
</evidence>
<evidence type="ECO:0000256" key="1">
    <source>
        <dbReference type="ARBA" id="ARBA00004567"/>
    </source>
</evidence>
<dbReference type="InterPro" id="IPR037665">
    <property type="entry name" value="Nucleoporin_S59-like"/>
</dbReference>
<evidence type="ECO:0000313" key="12">
    <source>
        <dbReference type="EMBL" id="OAA68037.1"/>
    </source>
</evidence>
<comment type="subcellular location">
    <subcellularLocation>
        <location evidence="1">Nucleus</location>
        <location evidence="1">Nuclear pore complex</location>
    </subcellularLocation>
</comment>
<feature type="domain" description="Peptidase S59" evidence="11">
    <location>
        <begin position="942"/>
        <end position="1078"/>
    </location>
</feature>
<evidence type="ECO:0000256" key="10">
    <source>
        <dbReference type="SAM" id="MobiDB-lite"/>
    </source>
</evidence>
<feature type="region of interest" description="Disordered" evidence="10">
    <location>
        <begin position="1188"/>
        <end position="1207"/>
    </location>
</feature>
<dbReference type="PANTHER" id="PTHR23198:SF6">
    <property type="entry name" value="NUCLEAR PORE COMPLEX PROTEIN NUP98-NUP96"/>
    <property type="match status" value="1"/>
</dbReference>
<keyword evidence="6" id="KW-0653">Protein transport</keyword>
<keyword evidence="5" id="KW-0509">mRNA transport</keyword>
<dbReference type="STRING" id="1081102.A0A167ZYE8"/>
<feature type="region of interest" description="Disordered" evidence="10">
    <location>
        <begin position="1938"/>
        <end position="1970"/>
    </location>
</feature>
<dbReference type="PROSITE" id="PS51434">
    <property type="entry name" value="NUP_C"/>
    <property type="match status" value="1"/>
</dbReference>
<reference evidence="12 13" key="1">
    <citation type="journal article" date="2016" name="Genome Biol. Evol.">
        <title>Divergent and convergent evolution of fungal pathogenicity.</title>
        <authorList>
            <person name="Shang Y."/>
            <person name="Xiao G."/>
            <person name="Zheng P."/>
            <person name="Cen K."/>
            <person name="Zhan S."/>
            <person name="Wang C."/>
        </authorList>
    </citation>
    <scope>NUCLEOTIDE SEQUENCE [LARGE SCALE GENOMIC DNA]</scope>
    <source>
        <strain evidence="12 13">RCEF 264</strain>
    </source>
</reference>
<sequence>MSFGSGGFGGFGQQNQTGGFGGFGAGNTAPTSGGFGTNTNAFGNTQNTGTSLFGNTGGGGFGSSTGAFGSTGAGGFGAKPAFGATTTAGGGLFGTPTATAGGPGFGSGGFGTTANTAAASPFGGGGGGGTLFGSANKPSFGTGTTTGGLFGSTASATPATFGGTTGGFGATANPGIGTNIGDPPGTAAVPFQPLIEKEATSNQQNSFQNILFMDNYKKWSADELRLADYNQGRRYGNATGAGAFGVSSNFGGFGANTTNAGTPSTGTGLFGSGSTAAGSFGAQNNTTAGGFGAANTGGGGLFGAKPAATGGLFGAATTNQPAQSGGLFGNTGGSFGTNTAGGFGANNATNSGGLFGNTAAQNKPATGFGFGAGAQNAGGFGSTGNTNAFGSTNAGTTTGGGLFGSTQANAGTTTGGGLFGTNTQTAAGSTGFGANTGGGFGAQNQTGGGGLFGQAKPATGGLFGAAGTNTTGTGTTGGGLFGSTAASTPFGGNANNATQQPGGLFGAKPATTTTGGGLFGSSVNQQAGGTGGGGLFGGLGQNTQTQQPSQPGSSLFGSTLGQGQQQKPSLFGTSAPGASGGLFGAQPNNQQQQGGGLFGQSSTAAQPQGNLPGGSLFGSNTQQTGNLGASQGLTTTINDAGAYGAPSLFQTLAAQEVHNPGPLATPLSVNKTKTSRRSSILPLYKMNPGSASKFATPQKRGYGLSYSTFGSPSSISSTASTPGSLNQSLLAGSISRSALTKSISSSNLRRTYNAEDSILLPGAFSANTGPRYYGSTGGSKKLVINRDMRSDLFSTPTKVGGTGNSDPTANGGAGLGSSRKLTKRVSFDTTIAKNAVSVAGQGTNGTAGTSTGFLRPQIPTVNSPGSATSTSSATTINSHTTTNINTNNPSNNGIVSGPSSGSVSPSTESQATSNGLGIVPEEGSSTMPSCIPDNYSINSKELGEYWMWPSKDEIESMNRMQRAQVSDFTVGRTNVGQVRFLIPVDLTKIDLDSIMDGIVTLIIRSATVYPDVNTKPPVGQGLNVPAEILLLHTCPRSGPSANPAKLKKHVMRLQQIPDTKFISYDEKIAAWVFRVEHFTTYGLDDDDDETDVDATGLSTAEPENTPSTSFAAQSPGQAGPGRRKYVSLPGAFDDSHGILSANEDEDETPHPSFLSSGSAGLGSFAVMPVETMDDDDEAMELSQNGVFEPEGEAPQSQQHDSAAELDKDDSLENSLLYPSLSLPAPETPAGVMRARLRAIKESNTPRTIQVADGDNWLEMLQKTVSPQKRDRAALKAMGELGAADPSLKESPADFRRTIAASKPMASRNRKPQDNRGFVTSIDLMNSLFEKAKAPPAEAPKVITPAKGFVQWPHKRMNKPAGEDATNDDLTEQAFRNTLKPVWPTEGVCIVSDGQGQGNDDDEPSLKRIRIFNATKPENDPLESILVHKEFIDVEVVNGVPAASTRRVPRLQAFAGFCEQANRRRATAPNSVAQQLGSYEQSIWDLASILFDPVQAQFSSPKEEGRSRRDRLAQFWAQLVQDSSSAKSLEQAQTLEEKAVLHLAGRKVPEACRALVDGKNFKAATLLSLIGTSDAFKKDMREQMDDWQQGDVLAEFSVPLRTIYSMLAGSVAVCEGKKGGGIENRVDSVVIADWFVLDWRQAFGLRLWYGISAGDGFEAAVAKYVEDLEQGRVPAPRPWYTSRRDLPLAWADPHREQREDLLFGLLKVAAGLARLEDVLEPENVQPSPFRFRLSWQINQALAAAKANMHPAASTQLPTEKADALTIAYASEVVSQSSDDSPEDGAHNGWIHGIWVLLHLSDRTARTRAIQSVLGRHIGALFKRSDGALAKGLNLYERLVNDLKIPASWVWQAAALYWRNQQNQPALEAECLLRAAAFADAHRIFVKELAPKAIVERNYGDIAEMLGKLQPHRHQVPDWSLGGEVYSRFLDLLTLQRGGTLAPGNERGGTGGGAATRTRGRQQQARDEAEQASAQRISAVEALVASLPAVYDNAGDDARAIEVAAITEMADVVAKETMALANLGRMDLTKISRLPLTEGRRLRYSTDLAFAYYREVMTAH</sequence>
<keyword evidence="8" id="KW-0906">Nuclear pore complex</keyword>
<feature type="compositionally biased region" description="Polar residues" evidence="10">
    <location>
        <begin position="1096"/>
        <end position="1116"/>
    </location>
</feature>
<dbReference type="GO" id="GO:0003723">
    <property type="term" value="F:RNA binding"/>
    <property type="evidence" value="ECO:0007669"/>
    <property type="project" value="TreeGrafter"/>
</dbReference>
<dbReference type="InterPro" id="IPR021967">
    <property type="entry name" value="Nup98_C"/>
</dbReference>
<dbReference type="InterPro" id="IPR025574">
    <property type="entry name" value="Nucleoporin_FG_rpt"/>
</dbReference>
<dbReference type="GO" id="GO:0017056">
    <property type="term" value="F:structural constituent of nuclear pore"/>
    <property type="evidence" value="ECO:0007669"/>
    <property type="project" value="InterPro"/>
</dbReference>
<evidence type="ECO:0000256" key="8">
    <source>
        <dbReference type="ARBA" id="ARBA00023132"/>
    </source>
</evidence>
<comment type="similarity">
    <text evidence="2">Belongs to the nucleoporin GLFG family.</text>
</comment>
<dbReference type="GO" id="GO:0008139">
    <property type="term" value="F:nuclear localization sequence binding"/>
    <property type="evidence" value="ECO:0007669"/>
    <property type="project" value="TreeGrafter"/>
</dbReference>
<feature type="compositionally biased region" description="Polar residues" evidence="10">
    <location>
        <begin position="840"/>
        <end position="852"/>
    </location>
</feature>
<evidence type="ECO:0000256" key="5">
    <source>
        <dbReference type="ARBA" id="ARBA00022816"/>
    </source>
</evidence>
<accession>A0A167ZYE8</accession>
<name>A0A167ZYE8_9HYPO</name>
<evidence type="ECO:0000256" key="4">
    <source>
        <dbReference type="ARBA" id="ARBA00022813"/>
    </source>
</evidence>
<feature type="compositionally biased region" description="Low complexity" evidence="10">
    <location>
        <begin position="861"/>
        <end position="906"/>
    </location>
</feature>
<proteinExistence type="inferred from homology"/>
<feature type="region of interest" description="Disordered" evidence="10">
    <location>
        <begin position="795"/>
        <end position="820"/>
    </location>
</feature>
<dbReference type="GO" id="GO:0000973">
    <property type="term" value="P:post-transcriptional tethering of RNA polymerase II gene DNA at nuclear periphery"/>
    <property type="evidence" value="ECO:0007669"/>
    <property type="project" value="TreeGrafter"/>
</dbReference>
<dbReference type="InterPro" id="IPR007230">
    <property type="entry name" value="Nup98_auto-Pept-S59_dom"/>
</dbReference>
<gene>
    <name evidence="12" type="ORF">SPI_00232</name>
</gene>
<dbReference type="Gene3D" id="3.30.1610.10">
    <property type="entry name" value="Peptidase S59, nucleoporin"/>
    <property type="match status" value="1"/>
</dbReference>
<evidence type="ECO:0000256" key="3">
    <source>
        <dbReference type="ARBA" id="ARBA00022448"/>
    </source>
</evidence>
<feature type="compositionally biased region" description="Low complexity" evidence="10">
    <location>
        <begin position="541"/>
        <end position="553"/>
    </location>
</feature>
<feature type="compositionally biased region" description="Gly residues" evidence="10">
    <location>
        <begin position="528"/>
        <end position="540"/>
    </location>
</feature>
<evidence type="ECO:0000256" key="7">
    <source>
        <dbReference type="ARBA" id="ARBA00023010"/>
    </source>
</evidence>
<dbReference type="Proteomes" id="UP000076874">
    <property type="component" value="Unassembled WGS sequence"/>
</dbReference>
<evidence type="ECO:0000256" key="2">
    <source>
        <dbReference type="ARBA" id="ARBA00008926"/>
    </source>
</evidence>
<dbReference type="Pfam" id="PF12110">
    <property type="entry name" value="Nup96"/>
    <property type="match status" value="1"/>
</dbReference>
<dbReference type="InterPro" id="IPR036903">
    <property type="entry name" value="Nup98_auto-Pept-S59_dom_sf"/>
</dbReference>
<dbReference type="Gene3D" id="1.10.10.2360">
    <property type="match status" value="1"/>
</dbReference>
<dbReference type="GO" id="GO:0006405">
    <property type="term" value="P:RNA export from nucleus"/>
    <property type="evidence" value="ECO:0007669"/>
    <property type="project" value="TreeGrafter"/>
</dbReference>
<evidence type="ECO:0000313" key="13">
    <source>
        <dbReference type="Proteomes" id="UP000076874"/>
    </source>
</evidence>
<keyword evidence="7" id="KW-0811">Translocation</keyword>
<keyword evidence="9" id="KW-0539">Nucleus</keyword>
<protein>
    <submittedName>
        <fullName evidence="12">Nucleoporin nup189</fullName>
    </submittedName>
</protein>
<dbReference type="Gene3D" id="1.25.40.690">
    <property type="match status" value="1"/>
</dbReference>
<keyword evidence="3" id="KW-0813">Transport</keyword>
<feature type="region of interest" description="Disordered" evidence="10">
    <location>
        <begin position="491"/>
        <end position="632"/>
    </location>
</feature>
<dbReference type="SMR" id="A0A167ZYE8"/>
<dbReference type="GO" id="GO:0051028">
    <property type="term" value="P:mRNA transport"/>
    <property type="evidence" value="ECO:0007669"/>
    <property type="project" value="UniProtKB-KW"/>
</dbReference>
<feature type="region of interest" description="Disordered" evidence="10">
    <location>
        <begin position="1084"/>
        <end position="1159"/>
    </location>
</feature>
<dbReference type="Pfam" id="PF04096">
    <property type="entry name" value="Nucleoporin2"/>
    <property type="match status" value="1"/>
</dbReference>
<dbReference type="PANTHER" id="PTHR23198">
    <property type="entry name" value="NUCLEOPORIN"/>
    <property type="match status" value="1"/>
</dbReference>
<dbReference type="GO" id="GO:0006606">
    <property type="term" value="P:protein import into nucleus"/>
    <property type="evidence" value="ECO:0007669"/>
    <property type="project" value="TreeGrafter"/>
</dbReference>
<keyword evidence="13" id="KW-1185">Reference proteome</keyword>
<comment type="caution">
    <text evidence="12">The sequence shown here is derived from an EMBL/GenBank/DDBJ whole genome shotgun (WGS) entry which is preliminary data.</text>
</comment>
<evidence type="ECO:0000256" key="6">
    <source>
        <dbReference type="ARBA" id="ARBA00022927"/>
    </source>
</evidence>
<feature type="compositionally biased region" description="Polar residues" evidence="10">
    <location>
        <begin position="617"/>
        <end position="632"/>
    </location>
</feature>
<feature type="region of interest" description="Disordered" evidence="10">
    <location>
        <begin position="840"/>
        <end position="927"/>
    </location>
</feature>
<dbReference type="GO" id="GO:0034398">
    <property type="term" value="P:telomere tethering at nuclear periphery"/>
    <property type="evidence" value="ECO:0007669"/>
    <property type="project" value="TreeGrafter"/>
</dbReference>
<feature type="compositionally biased region" description="Polar residues" evidence="10">
    <location>
        <begin position="555"/>
        <end position="572"/>
    </location>
</feature>
<dbReference type="OrthoDB" id="3797628at2759"/>
<organism evidence="12 13">
    <name type="scientific">Niveomyces insectorum RCEF 264</name>
    <dbReference type="NCBI Taxonomy" id="1081102"/>
    <lineage>
        <taxon>Eukaryota</taxon>
        <taxon>Fungi</taxon>
        <taxon>Dikarya</taxon>
        <taxon>Ascomycota</taxon>
        <taxon>Pezizomycotina</taxon>
        <taxon>Sordariomycetes</taxon>
        <taxon>Hypocreomycetidae</taxon>
        <taxon>Hypocreales</taxon>
        <taxon>Cordycipitaceae</taxon>
        <taxon>Niveomyces</taxon>
    </lineage>
</organism>
<dbReference type="SUPFAM" id="SSF82215">
    <property type="entry name" value="C-terminal autoproteolytic domain of nucleoporin nup98"/>
    <property type="match status" value="1"/>
</dbReference>
<keyword evidence="4" id="KW-0068">Autocatalytic cleavage</keyword>